<dbReference type="CDD" id="cd05276">
    <property type="entry name" value="p53_inducible_oxidoreductase"/>
    <property type="match status" value="1"/>
</dbReference>
<organism evidence="4 5">
    <name type="scientific">Nitratireductor pacificus pht-3B</name>
    <dbReference type="NCBI Taxonomy" id="391937"/>
    <lineage>
        <taxon>Bacteria</taxon>
        <taxon>Pseudomonadati</taxon>
        <taxon>Pseudomonadota</taxon>
        <taxon>Alphaproteobacteria</taxon>
        <taxon>Hyphomicrobiales</taxon>
        <taxon>Phyllobacteriaceae</taxon>
        <taxon>Nitratireductor</taxon>
    </lineage>
</organism>
<dbReference type="InterPro" id="IPR036291">
    <property type="entry name" value="NAD(P)-bd_dom_sf"/>
</dbReference>
<dbReference type="Gene3D" id="3.40.50.720">
    <property type="entry name" value="NAD(P)-binding Rossmann-like Domain"/>
    <property type="match status" value="1"/>
</dbReference>
<name>K2M821_9HYPH</name>
<dbReference type="EMBL" id="AMRM01000014">
    <property type="protein sequence ID" value="EKF18346.1"/>
    <property type="molecule type" value="Genomic_DNA"/>
</dbReference>
<dbReference type="eggNOG" id="COG0604">
    <property type="taxonomic scope" value="Bacteria"/>
</dbReference>
<evidence type="ECO:0000313" key="5">
    <source>
        <dbReference type="Proteomes" id="UP000006786"/>
    </source>
</evidence>
<reference evidence="4 5" key="1">
    <citation type="journal article" date="2012" name="J. Bacteriol.">
        <title>Genome Sequence of Nitratireductor pacificus Type Strain pht-3B.</title>
        <authorList>
            <person name="Lai Q."/>
            <person name="Li G."/>
            <person name="Shao Z."/>
        </authorList>
    </citation>
    <scope>NUCLEOTIDE SEQUENCE [LARGE SCALE GENOMIC DNA]</scope>
    <source>
        <strain evidence="5">pht-3B</strain>
    </source>
</reference>
<dbReference type="SUPFAM" id="SSF50129">
    <property type="entry name" value="GroES-like"/>
    <property type="match status" value="1"/>
</dbReference>
<evidence type="ECO:0000256" key="1">
    <source>
        <dbReference type="ARBA" id="ARBA00022857"/>
    </source>
</evidence>
<evidence type="ECO:0000259" key="3">
    <source>
        <dbReference type="SMART" id="SM00829"/>
    </source>
</evidence>
<dbReference type="InterPro" id="IPR011032">
    <property type="entry name" value="GroES-like_sf"/>
</dbReference>
<comment type="caution">
    <text evidence="4">The sequence shown here is derived from an EMBL/GenBank/DDBJ whole genome shotgun (WGS) entry which is preliminary data.</text>
</comment>
<dbReference type="PANTHER" id="PTHR48106:SF8">
    <property type="entry name" value="OS02G0805600 PROTEIN"/>
    <property type="match status" value="1"/>
</dbReference>
<dbReference type="GO" id="GO:0016651">
    <property type="term" value="F:oxidoreductase activity, acting on NAD(P)H"/>
    <property type="evidence" value="ECO:0007669"/>
    <property type="project" value="TreeGrafter"/>
</dbReference>
<dbReference type="InterPro" id="IPR020843">
    <property type="entry name" value="ER"/>
</dbReference>
<accession>K2M821</accession>
<proteinExistence type="predicted"/>
<evidence type="ECO:0000256" key="2">
    <source>
        <dbReference type="ARBA" id="ARBA00023002"/>
    </source>
</evidence>
<gene>
    <name evidence="4" type="ORF">NA2_13155</name>
</gene>
<dbReference type="Gene3D" id="3.90.180.10">
    <property type="entry name" value="Medium-chain alcohol dehydrogenases, catalytic domain"/>
    <property type="match status" value="1"/>
</dbReference>
<dbReference type="SUPFAM" id="SSF51735">
    <property type="entry name" value="NAD(P)-binding Rossmann-fold domains"/>
    <property type="match status" value="1"/>
</dbReference>
<dbReference type="InterPro" id="IPR013149">
    <property type="entry name" value="ADH-like_C"/>
</dbReference>
<dbReference type="SMART" id="SM00829">
    <property type="entry name" value="PKS_ER"/>
    <property type="match status" value="1"/>
</dbReference>
<keyword evidence="5" id="KW-1185">Reference proteome</keyword>
<dbReference type="Pfam" id="PF00107">
    <property type="entry name" value="ADH_zinc_N"/>
    <property type="match status" value="1"/>
</dbReference>
<protein>
    <submittedName>
        <fullName evidence="4">Quinone oxidoreductase</fullName>
    </submittedName>
</protein>
<sequence>MVRMTHQGKMRVIDVPVPGGPEALTLVSRPVPSAQRGDVLIKVEAAGVNRADLKQRAGDYPMPSDAPTVPGLEVAGTVLATGAEVDEFDVGDRVCALLIGGGYAEYVVAPAVQCLPIPESLSFVEAAGLPETVFTTWAALFEQAGLQPGETVLIHGGASGIGTTAIQLAAAFGAKPLATAGTAEKVALCKDIGAVLAINYRQDDFVERVLEFTAGHGVDVVLDMVGGSYSQRNLESLALHGRICFIAGDEAPEAVFNIRQIMLKRAVITGTTLRHRTPKEKGRLRSIIKERVWPLISQGSFKPVIGAEFPMASVADAHAALESGRHAGKIVLRI</sequence>
<dbReference type="Proteomes" id="UP000006786">
    <property type="component" value="Unassembled WGS sequence"/>
</dbReference>
<dbReference type="AlphaFoldDB" id="K2M821"/>
<dbReference type="PATRIC" id="fig|391937.3.peg.2699"/>
<dbReference type="Pfam" id="PF08240">
    <property type="entry name" value="ADH_N"/>
    <property type="match status" value="1"/>
</dbReference>
<dbReference type="NCBIfam" id="TIGR02824">
    <property type="entry name" value="quinone_pig3"/>
    <property type="match status" value="1"/>
</dbReference>
<keyword evidence="2" id="KW-0560">Oxidoreductase</keyword>
<evidence type="ECO:0000313" key="4">
    <source>
        <dbReference type="EMBL" id="EKF18346.1"/>
    </source>
</evidence>
<dbReference type="PANTHER" id="PTHR48106">
    <property type="entry name" value="QUINONE OXIDOREDUCTASE PIG3-RELATED"/>
    <property type="match status" value="1"/>
</dbReference>
<dbReference type="GO" id="GO:0070402">
    <property type="term" value="F:NADPH binding"/>
    <property type="evidence" value="ECO:0007669"/>
    <property type="project" value="TreeGrafter"/>
</dbReference>
<dbReference type="InterPro" id="IPR013154">
    <property type="entry name" value="ADH-like_N"/>
</dbReference>
<keyword evidence="1" id="KW-0521">NADP</keyword>
<dbReference type="RefSeq" id="WP_008597468.1">
    <property type="nucleotide sequence ID" value="NZ_AMRM01000014.1"/>
</dbReference>
<dbReference type="InterPro" id="IPR014189">
    <property type="entry name" value="Quinone_OxRdtase_PIG3"/>
</dbReference>
<feature type="domain" description="Enoyl reductase (ER)" evidence="3">
    <location>
        <begin position="19"/>
        <end position="332"/>
    </location>
</feature>
<dbReference type="STRING" id="391937.NA2_13155"/>